<dbReference type="Gene3D" id="3.40.50.1110">
    <property type="entry name" value="SGNH hydrolase"/>
    <property type="match status" value="1"/>
</dbReference>
<sequence length="433" mass="46112">MNVRRLVHPVAAAVMALAVLVPLTAGHAARAQVPAEPPCAPAPADPAPFTTNTNRTGLVDLFFFNAQGATVTYYECVGARAVKLGEQTTPNAGVTELRSAAPWRCGRLERHFAATAIVDGAPQRGLASVRTMSCAHRFRIEAPRTAALGRTTRVRLVDRWRLGGIRTRLCVTAPSGQRDCHTIPFAAAKATLTRTFRPAERGRWTLDLAVAGFHVHDTVAVGVRSVPVKPLPVVLATGDSTMQGVESSLADDLGAAADVVSDVHPGYSMSLNDGWPALAHRQVAASHPDVVLISLGAAEGFSMKTADGTSHACCDAAWVTEYTRRVARVMDIYRRGGTRVFYETIVAQRAPARQVVVNAVNAAILAAAKGRTRVTVLRADLLFSPHGYQEYLHDRGRDVDVREPDGVHLNASGTAIEAQEAAAAIRGKPSPAP</sequence>
<feature type="chain" id="PRO_5046447025" description="GDSL-like lipase/acylhydrolase family protein" evidence="1">
    <location>
        <begin position="32"/>
        <end position="433"/>
    </location>
</feature>
<keyword evidence="3" id="KW-1185">Reference proteome</keyword>
<keyword evidence="1" id="KW-0732">Signal</keyword>
<evidence type="ECO:0008006" key="4">
    <source>
        <dbReference type="Google" id="ProtNLM"/>
    </source>
</evidence>
<evidence type="ECO:0000313" key="3">
    <source>
        <dbReference type="Proteomes" id="UP001056035"/>
    </source>
</evidence>
<dbReference type="InterPro" id="IPR007407">
    <property type="entry name" value="DUF459"/>
</dbReference>
<gene>
    <name evidence="2" type="ORF">NBH00_12875</name>
</gene>
<dbReference type="Proteomes" id="UP001056035">
    <property type="component" value="Chromosome"/>
</dbReference>
<accession>A0ABY5DN76</accession>
<dbReference type="RefSeq" id="WP_254569000.1">
    <property type="nucleotide sequence ID" value="NZ_CP098502.1"/>
</dbReference>
<dbReference type="InterPro" id="IPR036514">
    <property type="entry name" value="SGNH_hydro_sf"/>
</dbReference>
<organism evidence="2 3">
    <name type="scientific">Paraconexibacter antarcticus</name>
    <dbReference type="NCBI Taxonomy" id="2949664"/>
    <lineage>
        <taxon>Bacteria</taxon>
        <taxon>Bacillati</taxon>
        <taxon>Actinomycetota</taxon>
        <taxon>Thermoleophilia</taxon>
        <taxon>Solirubrobacterales</taxon>
        <taxon>Paraconexibacteraceae</taxon>
        <taxon>Paraconexibacter</taxon>
    </lineage>
</organism>
<reference evidence="2 3" key="1">
    <citation type="submission" date="2022-06" db="EMBL/GenBank/DDBJ databases">
        <title>Paraconexibacter antarcticus.</title>
        <authorList>
            <person name="Kim C.S."/>
        </authorList>
    </citation>
    <scope>NUCLEOTIDE SEQUENCE [LARGE SCALE GENOMIC DNA]</scope>
    <source>
        <strain evidence="2 3">02-257</strain>
    </source>
</reference>
<dbReference type="EMBL" id="CP098502">
    <property type="protein sequence ID" value="UTI62262.1"/>
    <property type="molecule type" value="Genomic_DNA"/>
</dbReference>
<proteinExistence type="predicted"/>
<protein>
    <recommendedName>
        <fullName evidence="4">GDSL-like lipase/acylhydrolase family protein</fullName>
    </recommendedName>
</protein>
<evidence type="ECO:0000256" key="1">
    <source>
        <dbReference type="SAM" id="SignalP"/>
    </source>
</evidence>
<dbReference type="Pfam" id="PF04311">
    <property type="entry name" value="DUF459"/>
    <property type="match status" value="1"/>
</dbReference>
<name>A0ABY5DN76_9ACTN</name>
<evidence type="ECO:0000313" key="2">
    <source>
        <dbReference type="EMBL" id="UTI62262.1"/>
    </source>
</evidence>
<dbReference type="SUPFAM" id="SSF52266">
    <property type="entry name" value="SGNH hydrolase"/>
    <property type="match status" value="1"/>
</dbReference>
<feature type="signal peptide" evidence="1">
    <location>
        <begin position="1"/>
        <end position="31"/>
    </location>
</feature>